<accession>H5UVZ5</accession>
<proteinExistence type="predicted"/>
<dbReference type="EMBL" id="BAFE01000094">
    <property type="protein sequence ID" value="GAB49903.1"/>
    <property type="molecule type" value="Genomic_DNA"/>
</dbReference>
<dbReference type="OrthoDB" id="9807157at2"/>
<dbReference type="InterPro" id="IPR015421">
    <property type="entry name" value="PyrdxlP-dep_Trfase_major"/>
</dbReference>
<dbReference type="AlphaFoldDB" id="H5UVZ5"/>
<sequence length="100" mass="10233">MRATPDSTRSSRRTRNAGSVSDSSGPSSPGRRVCPPRRRGSGRPRLAGNGYLGLLTHPDVIEGAIAAVRTYGGGTGSSHADHTEADLAPALAVLRGIIGS</sequence>
<name>H5UVZ5_9MICO</name>
<organism evidence="2 3">
    <name type="scientific">Mobilicoccus pelagius NBRC 104925</name>
    <dbReference type="NCBI Taxonomy" id="1089455"/>
    <lineage>
        <taxon>Bacteria</taxon>
        <taxon>Bacillati</taxon>
        <taxon>Actinomycetota</taxon>
        <taxon>Actinomycetes</taxon>
        <taxon>Micrococcales</taxon>
        <taxon>Dermatophilaceae</taxon>
        <taxon>Mobilicoccus</taxon>
    </lineage>
</organism>
<dbReference type="STRING" id="1089455.MOPEL_135_01410"/>
<protein>
    <submittedName>
        <fullName evidence="2">Uncharacterized protein</fullName>
    </submittedName>
</protein>
<evidence type="ECO:0000313" key="2">
    <source>
        <dbReference type="EMBL" id="GAB49903.1"/>
    </source>
</evidence>
<keyword evidence="3" id="KW-1185">Reference proteome</keyword>
<dbReference type="Proteomes" id="UP000004367">
    <property type="component" value="Unassembled WGS sequence"/>
</dbReference>
<evidence type="ECO:0000313" key="3">
    <source>
        <dbReference type="Proteomes" id="UP000004367"/>
    </source>
</evidence>
<evidence type="ECO:0000256" key="1">
    <source>
        <dbReference type="SAM" id="MobiDB-lite"/>
    </source>
</evidence>
<dbReference type="Gene3D" id="3.40.640.10">
    <property type="entry name" value="Type I PLP-dependent aspartate aminotransferase-like (Major domain)"/>
    <property type="match status" value="1"/>
</dbReference>
<comment type="caution">
    <text evidence="2">The sequence shown here is derived from an EMBL/GenBank/DDBJ whole genome shotgun (WGS) entry which is preliminary data.</text>
</comment>
<gene>
    <name evidence="2" type="ORF">MOPEL_135_01410</name>
</gene>
<reference evidence="2 3" key="1">
    <citation type="submission" date="2012-02" db="EMBL/GenBank/DDBJ databases">
        <title>Whole genome shotgun sequence of Mobilicoccus pelagius NBRC 104925.</title>
        <authorList>
            <person name="Yoshida Y."/>
            <person name="Hosoyama A."/>
            <person name="Tsuchikane K."/>
            <person name="Katsumata H."/>
            <person name="Yamazaki S."/>
            <person name="Fujita N."/>
        </authorList>
    </citation>
    <scope>NUCLEOTIDE SEQUENCE [LARGE SCALE GENOMIC DNA]</scope>
    <source>
        <strain evidence="2 3">NBRC 104925</strain>
    </source>
</reference>
<feature type="region of interest" description="Disordered" evidence="1">
    <location>
        <begin position="1"/>
        <end position="51"/>
    </location>
</feature>
<feature type="compositionally biased region" description="Low complexity" evidence="1">
    <location>
        <begin position="18"/>
        <end position="33"/>
    </location>
</feature>